<evidence type="ECO:0000313" key="3">
    <source>
        <dbReference type="EMBL" id="KAG9458588.1"/>
    </source>
</evidence>
<feature type="domain" description="Putative plant transposon protein" evidence="2">
    <location>
        <begin position="58"/>
        <end position="193"/>
    </location>
</feature>
<proteinExistence type="predicted"/>
<evidence type="ECO:0000313" key="4">
    <source>
        <dbReference type="Proteomes" id="UP000825729"/>
    </source>
</evidence>
<dbReference type="AlphaFoldDB" id="A0AAV7FBU1"/>
<feature type="compositionally biased region" description="Basic and acidic residues" evidence="1">
    <location>
        <begin position="346"/>
        <end position="361"/>
    </location>
</feature>
<reference evidence="3 4" key="1">
    <citation type="submission" date="2021-07" db="EMBL/GenBank/DDBJ databases">
        <title>The Aristolochia fimbriata genome: insights into angiosperm evolution, floral development and chemical biosynthesis.</title>
        <authorList>
            <person name="Jiao Y."/>
        </authorList>
    </citation>
    <scope>NUCLEOTIDE SEQUENCE [LARGE SCALE GENOMIC DNA]</scope>
    <source>
        <strain evidence="3">IBCAS-2021</strain>
        <tissue evidence="3">Leaf</tissue>
    </source>
</reference>
<comment type="caution">
    <text evidence="3">The sequence shown here is derived from an EMBL/GenBank/DDBJ whole genome shotgun (WGS) entry which is preliminary data.</text>
</comment>
<evidence type="ECO:0000256" key="1">
    <source>
        <dbReference type="SAM" id="MobiDB-lite"/>
    </source>
</evidence>
<feature type="region of interest" description="Disordered" evidence="1">
    <location>
        <begin position="259"/>
        <end position="368"/>
    </location>
</feature>
<dbReference type="Pfam" id="PF20167">
    <property type="entry name" value="Transposase_32"/>
    <property type="match status" value="1"/>
</dbReference>
<dbReference type="InterPro" id="IPR046796">
    <property type="entry name" value="Transposase_32_dom"/>
</dbReference>
<gene>
    <name evidence="3" type="ORF">H6P81_003096</name>
</gene>
<feature type="compositionally biased region" description="Basic and acidic residues" evidence="1">
    <location>
        <begin position="273"/>
        <end position="286"/>
    </location>
</feature>
<sequence>MSMRPGKRKITYNKNKFPNHLAQDRYNERFGNLGVIEETGFAPKSPVNELYGEFLKDIKWEKWIFSTPEYAIELVREFYSNLMHEEAGFKVFVRGKWVSYASSKINECLELPKVSDKELWGLQQKIFEAKLVPNNHNTTINKEQSEVIYAFLNGLPINVVKIVTATIRGTKNKQLRSFPYPALITQLCLTQGVELAISDKLEKSSKPFTDLSISRIMKGKKKSTQAAEVTSGGGTAHEAQTEAEQLIGFAEGFAKHLGIPPQLIPKYPEEEERATIEEDRVEERQETVQAEEESSEEEEGESGEKEDQEENNESGEDEESREEESSGEEEDQNGQNVQKLVSMLIHESEKSKPKKKDEPKSEILQSKKARKVVELTVTKVMER</sequence>
<feature type="region of interest" description="Disordered" evidence="1">
    <location>
        <begin position="217"/>
        <end position="238"/>
    </location>
</feature>
<keyword evidence="4" id="KW-1185">Reference proteome</keyword>
<protein>
    <recommendedName>
        <fullName evidence="2">Putative plant transposon protein domain-containing protein</fullName>
    </recommendedName>
</protein>
<organism evidence="3 4">
    <name type="scientific">Aristolochia fimbriata</name>
    <name type="common">White veined hardy Dutchman's pipe vine</name>
    <dbReference type="NCBI Taxonomy" id="158543"/>
    <lineage>
        <taxon>Eukaryota</taxon>
        <taxon>Viridiplantae</taxon>
        <taxon>Streptophyta</taxon>
        <taxon>Embryophyta</taxon>
        <taxon>Tracheophyta</taxon>
        <taxon>Spermatophyta</taxon>
        <taxon>Magnoliopsida</taxon>
        <taxon>Magnoliidae</taxon>
        <taxon>Piperales</taxon>
        <taxon>Aristolochiaceae</taxon>
        <taxon>Aristolochia</taxon>
    </lineage>
</organism>
<evidence type="ECO:0000259" key="2">
    <source>
        <dbReference type="Pfam" id="PF20167"/>
    </source>
</evidence>
<dbReference type="EMBL" id="JAINDJ010000002">
    <property type="protein sequence ID" value="KAG9458588.1"/>
    <property type="molecule type" value="Genomic_DNA"/>
</dbReference>
<dbReference type="Proteomes" id="UP000825729">
    <property type="component" value="Unassembled WGS sequence"/>
</dbReference>
<feature type="compositionally biased region" description="Acidic residues" evidence="1">
    <location>
        <begin position="289"/>
        <end position="332"/>
    </location>
</feature>
<accession>A0AAV7FBU1</accession>
<name>A0AAV7FBU1_ARIFI</name>